<dbReference type="EMBL" id="CAVLEF010000002">
    <property type="protein sequence ID" value="CAK1541065.1"/>
    <property type="molecule type" value="Genomic_DNA"/>
</dbReference>
<dbReference type="CDD" id="cd06565">
    <property type="entry name" value="GH20_GcnA-like"/>
    <property type="match status" value="1"/>
</dbReference>
<comment type="similarity">
    <text evidence="2">Belongs to the glycosyl hydrolase 20 family.</text>
</comment>
<accession>A0AAV1IYM7</accession>
<evidence type="ECO:0000256" key="5">
    <source>
        <dbReference type="SAM" id="Phobius"/>
    </source>
</evidence>
<dbReference type="GO" id="GO:0004563">
    <property type="term" value="F:beta-N-acetylhexosaminidase activity"/>
    <property type="evidence" value="ECO:0007669"/>
    <property type="project" value="UniProtKB-EC"/>
</dbReference>
<sequence length="550" mass="65018">MFIKNERDKFLKIKTRLIFAKTFKHKVVILATFSLIYLIILIVLINTWFARNVETKSLLNLPNVVVHIDLKGSPPKISYLKSLLPKFKEFGVTGLLMEYEDMFPYEDKLVNLSARNCYEKSELFQFISLATHMEIEVIPLIQTFGHMEHVLKLKEFQHLREMPLYPDSICPSRLESQDLIKNMIEQVANFHNDITPLKQFHIGCDEVYHMNKCHLCTRNGLKDSEIFVRHVKMVTSLLKKISPNTTVLIWDDGLRDIPVYKWNNIVKDLHIEPVYWDYRPSLSISHVNLMKYYDTFQNIWVASAFKGADGRIATFPDLKKRFLNNFSWLSLMHGYKFGGRSEVYKFKGVILTGWSRYSHMDAPCELLPLSIPSLFLNLLLIRHFKDFGYSDEDEKLSVHLYFNKYLKDDFKNALVCPTVNIEYLDVSYCKFDGKEVYNIHKHLSMIFADISYKLNDEETGLSAVDFYSKTHNVNLNNVDKDLEWTNTTIKEMLEAENILRHNLKQYYDVSFINEYVNYKLYNWKLILYNLSKKLNVMLRNRTWDRRPYVL</sequence>
<dbReference type="InterPro" id="IPR017853">
    <property type="entry name" value="GH"/>
</dbReference>
<evidence type="ECO:0000313" key="7">
    <source>
        <dbReference type="EMBL" id="CAK1541065.1"/>
    </source>
</evidence>
<keyword evidence="4" id="KW-0378">Hydrolase</keyword>
<protein>
    <recommendedName>
        <fullName evidence="3">beta-N-acetylhexosaminidase</fullName>
        <ecNumber evidence="3">3.2.1.52</ecNumber>
    </recommendedName>
</protein>
<evidence type="ECO:0000256" key="4">
    <source>
        <dbReference type="ARBA" id="ARBA00022801"/>
    </source>
</evidence>
<gene>
    <name evidence="7" type="ORF">LNINA_LOCUS1077</name>
</gene>
<name>A0AAV1IYM7_9NEOP</name>
<reference evidence="7 8" key="1">
    <citation type="submission" date="2023-11" db="EMBL/GenBank/DDBJ databases">
        <authorList>
            <person name="Okamura Y."/>
        </authorList>
    </citation>
    <scope>NUCLEOTIDE SEQUENCE [LARGE SCALE GENOMIC DNA]</scope>
</reference>
<dbReference type="PANTHER" id="PTHR21040:SF8">
    <property type="entry name" value="BCDNA.GH04120"/>
    <property type="match status" value="1"/>
</dbReference>
<evidence type="ECO:0000256" key="2">
    <source>
        <dbReference type="ARBA" id="ARBA00006285"/>
    </source>
</evidence>
<dbReference type="GO" id="GO:0005975">
    <property type="term" value="P:carbohydrate metabolic process"/>
    <property type="evidence" value="ECO:0007669"/>
    <property type="project" value="InterPro"/>
</dbReference>
<keyword evidence="5" id="KW-0472">Membrane</keyword>
<evidence type="ECO:0000256" key="1">
    <source>
        <dbReference type="ARBA" id="ARBA00001231"/>
    </source>
</evidence>
<dbReference type="Gene3D" id="3.20.20.80">
    <property type="entry name" value="Glycosidases"/>
    <property type="match status" value="1"/>
</dbReference>
<keyword evidence="5" id="KW-0812">Transmembrane</keyword>
<evidence type="ECO:0000256" key="3">
    <source>
        <dbReference type="ARBA" id="ARBA00012663"/>
    </source>
</evidence>
<dbReference type="PANTHER" id="PTHR21040">
    <property type="entry name" value="BCDNA.GH04120"/>
    <property type="match status" value="1"/>
</dbReference>
<proteinExistence type="inferred from homology"/>
<dbReference type="SUPFAM" id="SSF51445">
    <property type="entry name" value="(Trans)glycosidases"/>
    <property type="match status" value="1"/>
</dbReference>
<dbReference type="InterPro" id="IPR038901">
    <property type="entry name" value="HEXDC-like"/>
</dbReference>
<feature type="domain" description="Glycoside hydrolase family 20 catalytic" evidence="6">
    <location>
        <begin position="113"/>
        <end position="258"/>
    </location>
</feature>
<dbReference type="Proteomes" id="UP001497472">
    <property type="component" value="Unassembled WGS sequence"/>
</dbReference>
<keyword evidence="5" id="KW-1133">Transmembrane helix</keyword>
<dbReference type="EC" id="3.2.1.52" evidence="3"/>
<organism evidence="7 8">
    <name type="scientific">Leptosia nina</name>
    <dbReference type="NCBI Taxonomy" id="320188"/>
    <lineage>
        <taxon>Eukaryota</taxon>
        <taxon>Metazoa</taxon>
        <taxon>Ecdysozoa</taxon>
        <taxon>Arthropoda</taxon>
        <taxon>Hexapoda</taxon>
        <taxon>Insecta</taxon>
        <taxon>Pterygota</taxon>
        <taxon>Neoptera</taxon>
        <taxon>Endopterygota</taxon>
        <taxon>Lepidoptera</taxon>
        <taxon>Glossata</taxon>
        <taxon>Ditrysia</taxon>
        <taxon>Papilionoidea</taxon>
        <taxon>Pieridae</taxon>
        <taxon>Pierinae</taxon>
        <taxon>Leptosia</taxon>
    </lineage>
</organism>
<dbReference type="InterPro" id="IPR015883">
    <property type="entry name" value="Glyco_hydro_20_cat"/>
</dbReference>
<keyword evidence="8" id="KW-1185">Reference proteome</keyword>
<comment type="caution">
    <text evidence="7">The sequence shown here is derived from an EMBL/GenBank/DDBJ whole genome shotgun (WGS) entry which is preliminary data.</text>
</comment>
<comment type="catalytic activity">
    <reaction evidence="1">
        <text>Hydrolysis of terminal non-reducing N-acetyl-D-hexosamine residues in N-acetyl-beta-D-hexosaminides.</text>
        <dbReference type="EC" id="3.2.1.52"/>
    </reaction>
</comment>
<feature type="transmembrane region" description="Helical" evidence="5">
    <location>
        <begin position="27"/>
        <end position="49"/>
    </location>
</feature>
<evidence type="ECO:0000259" key="6">
    <source>
        <dbReference type="Pfam" id="PF00728"/>
    </source>
</evidence>
<dbReference type="Pfam" id="PF00728">
    <property type="entry name" value="Glyco_hydro_20"/>
    <property type="match status" value="1"/>
</dbReference>
<evidence type="ECO:0000313" key="8">
    <source>
        <dbReference type="Proteomes" id="UP001497472"/>
    </source>
</evidence>
<dbReference type="AlphaFoldDB" id="A0AAV1IYM7"/>